<keyword evidence="7 8" id="KW-0472">Membrane</keyword>
<dbReference type="RefSeq" id="WP_188882862.1">
    <property type="nucleotide sequence ID" value="NZ_BMOY01000035.1"/>
</dbReference>
<accession>A0A917KEY7</accession>
<dbReference type="GO" id="GO:0030964">
    <property type="term" value="C:NADH dehydrogenase complex"/>
    <property type="evidence" value="ECO:0007669"/>
    <property type="project" value="TreeGrafter"/>
</dbReference>
<reference evidence="9" key="2">
    <citation type="submission" date="2020-09" db="EMBL/GenBank/DDBJ databases">
        <authorList>
            <person name="Sun Q."/>
            <person name="Ohkuma M."/>
        </authorList>
    </citation>
    <scope>NUCLEOTIDE SEQUENCE</scope>
    <source>
        <strain evidence="9">JCM 18487</strain>
    </source>
</reference>
<dbReference type="InterPro" id="IPR001133">
    <property type="entry name" value="NADH_UbQ_OxRdtase_chain4L/K"/>
</dbReference>
<comment type="similarity">
    <text evidence="2 8">Belongs to the complex I subunit 4L family.</text>
</comment>
<reference evidence="9" key="1">
    <citation type="journal article" date="2014" name="Int. J. Syst. Evol. Microbiol.">
        <title>Complete genome sequence of Corynebacterium casei LMG S-19264T (=DSM 44701T), isolated from a smear-ripened cheese.</title>
        <authorList>
            <consortium name="US DOE Joint Genome Institute (JGI-PGF)"/>
            <person name="Walter F."/>
            <person name="Albersmeier A."/>
            <person name="Kalinowski J."/>
            <person name="Ruckert C."/>
        </authorList>
    </citation>
    <scope>NUCLEOTIDE SEQUENCE</scope>
    <source>
        <strain evidence="9">JCM 18487</strain>
    </source>
</reference>
<keyword evidence="8" id="KW-1278">Translocase</keyword>
<dbReference type="NCBIfam" id="NF004321">
    <property type="entry name" value="PRK05715.1-3"/>
    <property type="match status" value="1"/>
</dbReference>
<dbReference type="Gene3D" id="1.10.287.3510">
    <property type="match status" value="1"/>
</dbReference>
<evidence type="ECO:0000256" key="2">
    <source>
        <dbReference type="ARBA" id="ARBA00010519"/>
    </source>
</evidence>
<evidence type="ECO:0000256" key="4">
    <source>
        <dbReference type="ARBA" id="ARBA00022692"/>
    </source>
</evidence>
<dbReference type="EC" id="7.1.1.-" evidence="8"/>
<evidence type="ECO:0000256" key="7">
    <source>
        <dbReference type="ARBA" id="ARBA00023136"/>
    </source>
</evidence>
<evidence type="ECO:0000256" key="6">
    <source>
        <dbReference type="ARBA" id="ARBA00022989"/>
    </source>
</evidence>
<evidence type="ECO:0000256" key="5">
    <source>
        <dbReference type="ARBA" id="ARBA00022719"/>
    </source>
</evidence>
<dbReference type="PANTHER" id="PTHR11434">
    <property type="entry name" value="NADH-UBIQUINONE OXIDOREDUCTASE SUBUNIT ND4L"/>
    <property type="match status" value="1"/>
</dbReference>
<dbReference type="InterPro" id="IPR039428">
    <property type="entry name" value="NUOK/Mnh_C1-like"/>
</dbReference>
<dbReference type="GO" id="GO:0050136">
    <property type="term" value="F:NADH dehydrogenase (quinone) (non-electrogenic) activity"/>
    <property type="evidence" value="ECO:0007669"/>
    <property type="project" value="UniProtKB-UniRule"/>
</dbReference>
<evidence type="ECO:0000313" key="9">
    <source>
        <dbReference type="EMBL" id="GGJ11029.1"/>
    </source>
</evidence>
<evidence type="ECO:0000256" key="3">
    <source>
        <dbReference type="ARBA" id="ARBA00022448"/>
    </source>
</evidence>
<sequence length="109" mass="11514">MGGAGAIQVPATSLLALAAILFCIGLYGALTRRNLIIVLVSIELMLNAANINLVTFSRLGASPGLHGQVFALFTITVAAAEIAVGLALLLAAFRTRRSTHVEDMDQHKW</sequence>
<feature type="transmembrane region" description="Helical" evidence="8">
    <location>
        <begin position="35"/>
        <end position="57"/>
    </location>
</feature>
<keyword evidence="3 8" id="KW-0813">Transport</keyword>
<keyword evidence="8" id="KW-0520">NAD</keyword>
<dbReference type="HAMAP" id="MF_01456">
    <property type="entry name" value="NDH1_NuoK"/>
    <property type="match status" value="1"/>
</dbReference>
<dbReference type="NCBIfam" id="NF004322">
    <property type="entry name" value="PRK05715.1-4"/>
    <property type="match status" value="1"/>
</dbReference>
<comment type="function">
    <text evidence="8">NDH-1 shuttles electrons from NADH, via FMN and iron-sulfur (Fe-S) centers, to quinones in the respiratory chain. The immediate electron acceptor for the enzyme in this species is believed to be a menaquinone. Couples the redox reaction to proton translocation (for every two electrons transferred, four hydrogen ions are translocated across the cytoplasmic membrane), and thus conserves the redox energy in a proton gradient.</text>
</comment>
<proteinExistence type="inferred from homology"/>
<dbReference type="FunFam" id="1.10.287.3510:FF:000001">
    <property type="entry name" value="NADH-quinone oxidoreductase subunit K"/>
    <property type="match status" value="1"/>
</dbReference>
<dbReference type="GO" id="GO:0042773">
    <property type="term" value="P:ATP synthesis coupled electron transport"/>
    <property type="evidence" value="ECO:0007669"/>
    <property type="project" value="InterPro"/>
</dbReference>
<dbReference type="PANTHER" id="PTHR11434:SF16">
    <property type="entry name" value="NADH-UBIQUINONE OXIDOREDUCTASE CHAIN 4L"/>
    <property type="match status" value="1"/>
</dbReference>
<comment type="subunit">
    <text evidence="8">NDH-1 is composed of 14 different subunits. Subunits NuoA, H, J, K, L, M, N constitute the membrane sector of the complex.</text>
</comment>
<keyword evidence="8" id="KW-1003">Cell membrane</keyword>
<evidence type="ECO:0000313" key="10">
    <source>
        <dbReference type="Proteomes" id="UP000637695"/>
    </source>
</evidence>
<dbReference type="Pfam" id="PF00420">
    <property type="entry name" value="Oxidored_q2"/>
    <property type="match status" value="1"/>
</dbReference>
<evidence type="ECO:0000256" key="8">
    <source>
        <dbReference type="HAMAP-Rule" id="MF_01456"/>
    </source>
</evidence>
<gene>
    <name evidence="8 9" type="primary">nuoK</name>
    <name evidence="9" type="ORF">GCM10010885_20360</name>
</gene>
<comment type="caution">
    <text evidence="9">The sequence shown here is derived from an EMBL/GenBank/DDBJ whole genome shotgun (WGS) entry which is preliminary data.</text>
</comment>
<keyword evidence="4 8" id="KW-0812">Transmembrane</keyword>
<keyword evidence="10" id="KW-1185">Reference proteome</keyword>
<feature type="transmembrane region" description="Helical" evidence="8">
    <location>
        <begin position="6"/>
        <end position="28"/>
    </location>
</feature>
<name>A0A917KEY7_9BACL</name>
<dbReference type="Proteomes" id="UP000637695">
    <property type="component" value="Unassembled WGS sequence"/>
</dbReference>
<dbReference type="GO" id="GO:0048038">
    <property type="term" value="F:quinone binding"/>
    <property type="evidence" value="ECO:0007669"/>
    <property type="project" value="UniProtKB-KW"/>
</dbReference>
<dbReference type="NCBIfam" id="NF004323">
    <property type="entry name" value="PRK05715.1-5"/>
    <property type="match status" value="1"/>
</dbReference>
<dbReference type="EMBL" id="BMOY01000035">
    <property type="protein sequence ID" value="GGJ11029.1"/>
    <property type="molecule type" value="Genomic_DNA"/>
</dbReference>
<evidence type="ECO:0000256" key="1">
    <source>
        <dbReference type="ARBA" id="ARBA00004141"/>
    </source>
</evidence>
<comment type="subcellular location">
    <subcellularLocation>
        <location evidence="8">Cell membrane</location>
        <topology evidence="8">Multi-pass membrane protein</topology>
    </subcellularLocation>
    <subcellularLocation>
        <location evidence="1">Membrane</location>
        <topology evidence="1">Multi-pass membrane protein</topology>
    </subcellularLocation>
</comment>
<organism evidence="9 10">
    <name type="scientific">Alicyclobacillus cellulosilyticus</name>
    <dbReference type="NCBI Taxonomy" id="1003997"/>
    <lineage>
        <taxon>Bacteria</taxon>
        <taxon>Bacillati</taxon>
        <taxon>Bacillota</taxon>
        <taxon>Bacilli</taxon>
        <taxon>Bacillales</taxon>
        <taxon>Alicyclobacillaceae</taxon>
        <taxon>Alicyclobacillus</taxon>
    </lineage>
</organism>
<protein>
    <recommendedName>
        <fullName evidence="8">NADH-quinone oxidoreductase subunit K</fullName>
        <ecNumber evidence="8">7.1.1.-</ecNumber>
    </recommendedName>
    <alternativeName>
        <fullName evidence="8">NADH dehydrogenase I subunit K</fullName>
    </alternativeName>
    <alternativeName>
        <fullName evidence="8">NDH-1 subunit K</fullName>
    </alternativeName>
</protein>
<keyword evidence="6 8" id="KW-1133">Transmembrane helix</keyword>
<dbReference type="NCBIfam" id="NF004320">
    <property type="entry name" value="PRK05715.1-2"/>
    <property type="match status" value="1"/>
</dbReference>
<feature type="transmembrane region" description="Helical" evidence="8">
    <location>
        <begin position="69"/>
        <end position="93"/>
    </location>
</feature>
<comment type="catalytic activity">
    <reaction evidence="8">
        <text>a quinone + NADH + 5 H(+)(in) = a quinol + NAD(+) + 4 H(+)(out)</text>
        <dbReference type="Rhea" id="RHEA:57888"/>
        <dbReference type="ChEBI" id="CHEBI:15378"/>
        <dbReference type="ChEBI" id="CHEBI:24646"/>
        <dbReference type="ChEBI" id="CHEBI:57540"/>
        <dbReference type="ChEBI" id="CHEBI:57945"/>
        <dbReference type="ChEBI" id="CHEBI:132124"/>
    </reaction>
</comment>
<keyword evidence="5 8" id="KW-0874">Quinone</keyword>
<dbReference type="GO" id="GO:0005886">
    <property type="term" value="C:plasma membrane"/>
    <property type="evidence" value="ECO:0007669"/>
    <property type="project" value="UniProtKB-SubCell"/>
</dbReference>
<dbReference type="AlphaFoldDB" id="A0A917KEY7"/>